<dbReference type="STRING" id="375175.AYR53_02850"/>
<dbReference type="GeneID" id="42981176"/>
<accession>A0A192H1H2</accession>
<organism evidence="7 8">
    <name type="scientific">Loigolactobacillus backii</name>
    <dbReference type="NCBI Taxonomy" id="375175"/>
    <lineage>
        <taxon>Bacteria</taxon>
        <taxon>Bacillati</taxon>
        <taxon>Bacillota</taxon>
        <taxon>Bacilli</taxon>
        <taxon>Lactobacillales</taxon>
        <taxon>Lactobacillaceae</taxon>
        <taxon>Loigolactobacillus</taxon>
    </lineage>
</organism>
<dbReference type="Pfam" id="PF07690">
    <property type="entry name" value="MFS_1"/>
    <property type="match status" value="1"/>
</dbReference>
<dbReference type="EMBL" id="CP014873">
    <property type="protein sequence ID" value="ANK61796.1"/>
    <property type="molecule type" value="Genomic_DNA"/>
</dbReference>
<proteinExistence type="predicted"/>
<dbReference type="RefSeq" id="WP_082920425.1">
    <property type="nucleotide sequence ID" value="NZ_CP014873.1"/>
</dbReference>
<dbReference type="PANTHER" id="PTHR23513">
    <property type="entry name" value="INTEGRAL MEMBRANE EFFLUX PROTEIN-RELATED"/>
    <property type="match status" value="1"/>
</dbReference>
<reference evidence="7 8" key="1">
    <citation type="submission" date="2016-03" db="EMBL/GenBank/DDBJ databases">
        <title>Pediococcus and Lactobacillus from brewery environment - whole genome sequencing and assembly.</title>
        <authorList>
            <person name="Behr J."/>
            <person name="Geissler A.J."/>
            <person name="Vogel R.F."/>
        </authorList>
    </citation>
    <scope>NUCLEOTIDE SEQUENCE [LARGE SCALE GENOMIC DNA]</scope>
    <source>
        <strain evidence="7 8">TMW 1.1989</strain>
    </source>
</reference>
<dbReference type="CDD" id="cd06173">
    <property type="entry name" value="MFS_MefA_like"/>
    <property type="match status" value="1"/>
</dbReference>
<dbReference type="InterPro" id="IPR036259">
    <property type="entry name" value="MFS_trans_sf"/>
</dbReference>
<evidence type="ECO:0000313" key="8">
    <source>
        <dbReference type="Proteomes" id="UP000078582"/>
    </source>
</evidence>
<evidence type="ECO:0000256" key="3">
    <source>
        <dbReference type="ARBA" id="ARBA00022475"/>
    </source>
</evidence>
<sequence length="400" mass="44908">MQEINKKRFSWPLFLSPFISRLGDGLYIFGLNWFIVKATGAAAQLGIVQGIGGLVLVLGDLFAGPLVDNYNRKWVMILSDLISAIACLILALLIDIRHPVFYQLILLTSILDIGLAFNFPAAKAIIPELIKQSNLTRFNAWINTAFNFADIFAPLLGGVLLTFKWLNFRAFLVINAGSFLLSLFLGLMLRYHFRGSQHKQLSILTSLRDGINYCLQHTVLVQMIVVDGLLNIFYAALNLLMPYEVNHYFGGNEKLYSYALSLMAIGGLVGGLSLAGQKRVLHMNSVYRDVITFSCLLILSGLFVHYWVLLAAATVYGFFMSRLGVQMITLVQNETSVNYLGRVFAIWFLSVDALHPVGNFIFGFIIDWLKHQTFSLIGGLMLLLLLLVRRAFHVKQKKSR</sequence>
<dbReference type="Proteomes" id="UP000078582">
    <property type="component" value="Chromosome"/>
</dbReference>
<dbReference type="InterPro" id="IPR020846">
    <property type="entry name" value="MFS_dom"/>
</dbReference>
<keyword evidence="5" id="KW-1133">Transmembrane helix</keyword>
<name>A0A192H1H2_9LACO</name>
<keyword evidence="2" id="KW-0813">Transport</keyword>
<dbReference type="AlphaFoldDB" id="A0A192H1H2"/>
<evidence type="ECO:0000256" key="5">
    <source>
        <dbReference type="ARBA" id="ARBA00022989"/>
    </source>
</evidence>
<evidence type="ECO:0000313" key="7">
    <source>
        <dbReference type="EMBL" id="ANK61796.1"/>
    </source>
</evidence>
<keyword evidence="4" id="KW-0812">Transmembrane</keyword>
<evidence type="ECO:0000256" key="6">
    <source>
        <dbReference type="ARBA" id="ARBA00023136"/>
    </source>
</evidence>
<evidence type="ECO:0000256" key="1">
    <source>
        <dbReference type="ARBA" id="ARBA00004651"/>
    </source>
</evidence>
<keyword evidence="8" id="KW-1185">Reference proteome</keyword>
<dbReference type="PANTHER" id="PTHR23513:SF11">
    <property type="entry name" value="STAPHYLOFERRIN A TRANSPORTER"/>
    <property type="match status" value="1"/>
</dbReference>
<dbReference type="SUPFAM" id="SSF103473">
    <property type="entry name" value="MFS general substrate transporter"/>
    <property type="match status" value="1"/>
</dbReference>
<evidence type="ECO:0000256" key="4">
    <source>
        <dbReference type="ARBA" id="ARBA00022692"/>
    </source>
</evidence>
<protein>
    <submittedName>
        <fullName evidence="7">MFS transporter permease</fullName>
    </submittedName>
</protein>
<dbReference type="Gene3D" id="1.20.1250.20">
    <property type="entry name" value="MFS general substrate transporter like domains"/>
    <property type="match status" value="1"/>
</dbReference>
<keyword evidence="6" id="KW-0472">Membrane</keyword>
<keyword evidence="3" id="KW-1003">Cell membrane</keyword>
<dbReference type="OrthoDB" id="9763297at2"/>
<gene>
    <name evidence="7" type="ORF">AYR53_02850</name>
</gene>
<dbReference type="GO" id="GO:0005886">
    <property type="term" value="C:plasma membrane"/>
    <property type="evidence" value="ECO:0007669"/>
    <property type="project" value="UniProtKB-SubCell"/>
</dbReference>
<comment type="subcellular location">
    <subcellularLocation>
        <location evidence="1">Cell membrane</location>
        <topology evidence="1">Multi-pass membrane protein</topology>
    </subcellularLocation>
</comment>
<dbReference type="GO" id="GO:0022857">
    <property type="term" value="F:transmembrane transporter activity"/>
    <property type="evidence" value="ECO:0007669"/>
    <property type="project" value="InterPro"/>
</dbReference>
<dbReference type="InterPro" id="IPR011701">
    <property type="entry name" value="MFS"/>
</dbReference>
<dbReference type="PROSITE" id="PS50850">
    <property type="entry name" value="MFS"/>
    <property type="match status" value="1"/>
</dbReference>
<evidence type="ECO:0000256" key="2">
    <source>
        <dbReference type="ARBA" id="ARBA00022448"/>
    </source>
</evidence>